<dbReference type="EMBL" id="UYJE01002136">
    <property type="protein sequence ID" value="VDI08106.1"/>
    <property type="molecule type" value="Genomic_DNA"/>
</dbReference>
<evidence type="ECO:0000259" key="8">
    <source>
        <dbReference type="PROSITE" id="PS51412"/>
    </source>
</evidence>
<sequence length="620" mass="70528">MNSVFVFTVERHIRSKGHSKNQIDNDRKQRLTTGKKVLLGLLFSVMVVCLSVFATFKVQTTSADNPTLKFKREKQVTENPTITEQLKNVVAGKKGQDFNFNIGMRNDFRMQDCKGTNFKQTFPGIDYAFFGYNILRGYPLSNGHDPGFTFPIFKTDYSEGKQTSDCRYSIPHGLVVVPDVSCITSFTSSTARNKYEFSKSLSYTANAKGGGFFGVSFSASYGYKTSTSEMSAGENVKILSTAKCIYYYTELIRENIPRFTQQFLTWVRKLDKSDDPQTYLDFFHRYGTHYQTYTTFGARLTYEHTMKSSDFQKKTEKGTNVAVQASYSGLFSVSGGFNMDTNQKKDISEFASSVTTRTVTVGAPPPSNGDAMTWASSVKESPVPMQYELSPIHTLFSEEYMGALGVNHKKIADKMRNATSDYCKYLLKRGIVDSCDPLKPGLMLEYTSLAYFYNNVPAKSISECIDLCENEKDCIAMAYCTECNNKYNSFHVCYMYNPKNNPKGMSGNSKLGSQRWDSVIFTFKIEYYLQLEHTAVRGISRLPATKSMRVTDSAECKWLCRRDSFCVAYTFCKCPKRKNKCLTYAEHRIHGLKNDKESTTVFITRNRRHLMVKPPWKNEN</sequence>
<evidence type="ECO:0000256" key="4">
    <source>
        <dbReference type="ARBA" id="ARBA00022852"/>
    </source>
</evidence>
<dbReference type="PANTHER" id="PTHR45742">
    <property type="entry name" value="COMPLEMENT COMPONENT C6"/>
    <property type="match status" value="1"/>
</dbReference>
<evidence type="ECO:0000313" key="10">
    <source>
        <dbReference type="Proteomes" id="UP000596742"/>
    </source>
</evidence>
<evidence type="ECO:0000313" key="9">
    <source>
        <dbReference type="EMBL" id="VDI08106.1"/>
    </source>
</evidence>
<keyword evidence="10" id="KW-1185">Reference proteome</keyword>
<proteinExistence type="predicted"/>
<keyword evidence="5 7" id="KW-0472">Membrane</keyword>
<evidence type="ECO:0000256" key="7">
    <source>
        <dbReference type="SAM" id="Phobius"/>
    </source>
</evidence>
<dbReference type="InterPro" id="IPR020864">
    <property type="entry name" value="MACPF"/>
</dbReference>
<keyword evidence="7" id="KW-1133">Transmembrane helix</keyword>
<keyword evidence="4" id="KW-0204">Cytolysis</keyword>
<accession>A0A8B6CRG6</accession>
<evidence type="ECO:0000256" key="2">
    <source>
        <dbReference type="ARBA" id="ARBA00004613"/>
    </source>
</evidence>
<dbReference type="PROSITE" id="PS00279">
    <property type="entry name" value="MACPF_1"/>
    <property type="match status" value="1"/>
</dbReference>
<dbReference type="GO" id="GO:0005576">
    <property type="term" value="C:extracellular region"/>
    <property type="evidence" value="ECO:0007669"/>
    <property type="project" value="UniProtKB-SubCell"/>
</dbReference>
<evidence type="ECO:0000256" key="6">
    <source>
        <dbReference type="ARBA" id="ARBA00023157"/>
    </source>
</evidence>
<comment type="subcellular location">
    <subcellularLocation>
        <location evidence="1">Membrane</location>
    </subcellularLocation>
    <subcellularLocation>
        <location evidence="2">Secreted</location>
    </subcellularLocation>
</comment>
<dbReference type="PANTHER" id="PTHR45742:SF8">
    <property type="entry name" value="FLOCCULATION PROTEIN FLO11"/>
    <property type="match status" value="1"/>
</dbReference>
<keyword evidence="3" id="KW-0964">Secreted</keyword>
<evidence type="ECO:0000256" key="5">
    <source>
        <dbReference type="ARBA" id="ARBA00023136"/>
    </source>
</evidence>
<dbReference type="GO" id="GO:0031640">
    <property type="term" value="P:killing of cells of another organism"/>
    <property type="evidence" value="ECO:0007669"/>
    <property type="project" value="UniProtKB-KW"/>
</dbReference>
<dbReference type="InterPro" id="IPR020863">
    <property type="entry name" value="MACPF_CS"/>
</dbReference>
<feature type="transmembrane region" description="Helical" evidence="7">
    <location>
        <begin position="37"/>
        <end position="56"/>
    </location>
</feature>
<evidence type="ECO:0000256" key="3">
    <source>
        <dbReference type="ARBA" id="ARBA00022525"/>
    </source>
</evidence>
<dbReference type="SMART" id="SM00457">
    <property type="entry name" value="MACPF"/>
    <property type="match status" value="1"/>
</dbReference>
<dbReference type="OrthoDB" id="6153340at2759"/>
<evidence type="ECO:0000256" key="1">
    <source>
        <dbReference type="ARBA" id="ARBA00004370"/>
    </source>
</evidence>
<feature type="domain" description="MACPF" evidence="8">
    <location>
        <begin position="109"/>
        <end position="426"/>
    </location>
</feature>
<organism evidence="9 10">
    <name type="scientific">Mytilus galloprovincialis</name>
    <name type="common">Mediterranean mussel</name>
    <dbReference type="NCBI Taxonomy" id="29158"/>
    <lineage>
        <taxon>Eukaryota</taxon>
        <taxon>Metazoa</taxon>
        <taxon>Spiralia</taxon>
        <taxon>Lophotrochozoa</taxon>
        <taxon>Mollusca</taxon>
        <taxon>Bivalvia</taxon>
        <taxon>Autobranchia</taxon>
        <taxon>Pteriomorphia</taxon>
        <taxon>Mytilida</taxon>
        <taxon>Mytiloidea</taxon>
        <taxon>Mytilidae</taxon>
        <taxon>Mytilinae</taxon>
        <taxon>Mytilus</taxon>
    </lineage>
</organism>
<dbReference type="Proteomes" id="UP000596742">
    <property type="component" value="Unassembled WGS sequence"/>
</dbReference>
<keyword evidence="6" id="KW-1015">Disulfide bond</keyword>
<keyword evidence="7" id="KW-0812">Transmembrane</keyword>
<reference evidence="9" key="1">
    <citation type="submission" date="2018-11" db="EMBL/GenBank/DDBJ databases">
        <authorList>
            <person name="Alioto T."/>
            <person name="Alioto T."/>
        </authorList>
    </citation>
    <scope>NUCLEOTIDE SEQUENCE</scope>
</reference>
<dbReference type="AlphaFoldDB" id="A0A8B6CRG6"/>
<dbReference type="PROSITE" id="PS51412">
    <property type="entry name" value="MACPF_2"/>
    <property type="match status" value="1"/>
</dbReference>
<dbReference type="GO" id="GO:0016020">
    <property type="term" value="C:membrane"/>
    <property type="evidence" value="ECO:0007669"/>
    <property type="project" value="UniProtKB-SubCell"/>
</dbReference>
<name>A0A8B6CRG6_MYTGA</name>
<protein>
    <recommendedName>
        <fullName evidence="8">MACPF domain-containing protein</fullName>
    </recommendedName>
</protein>
<gene>
    <name evidence="9" type="ORF">MGAL_10B077424</name>
</gene>
<comment type="caution">
    <text evidence="9">The sequence shown here is derived from an EMBL/GenBank/DDBJ whole genome shotgun (WGS) entry which is preliminary data.</text>
</comment>
<dbReference type="Pfam" id="PF01823">
    <property type="entry name" value="MACPF"/>
    <property type="match status" value="1"/>
</dbReference>